<comment type="subcellular location">
    <subcellularLocation>
        <location evidence="1">Membrane</location>
    </subcellularLocation>
</comment>
<gene>
    <name evidence="5" type="ORF">GCM10007094_03110</name>
</gene>
<comment type="caution">
    <text evidence="5">The sequence shown here is derived from an EMBL/GenBank/DDBJ whole genome shotgun (WGS) entry which is preliminary data.</text>
</comment>
<dbReference type="Proteomes" id="UP000637980">
    <property type="component" value="Unassembled WGS sequence"/>
</dbReference>
<dbReference type="PANTHER" id="PTHR12815:SF42">
    <property type="entry name" value="BACTERIAL SURFACE ANTIGEN (D15) DOMAIN-CONTAINING PROTEIN"/>
    <property type="match status" value="1"/>
</dbReference>
<sequence length="660" mass="72096">MLHKQKCKQDYVASGCPWTVKVPRALALLVCLFFSVATVSKVHAFELFGYHLWGEKSEDTEDTLAGVPDPTPYRVDFHVVGEDDKRPSKIEKELQSVSLLVQDIDDLPSGASGTLARATQDFQRLIGKLYEDGYYGALVQIAVEGMPLNQVIVHPEKITERPIPITVEITQGPQFTFGAADVTYEGPATNNGLDLPTAEKLGLIEGEPALSAKVLDAESNAVDFLKDNGYPFARVSNRQLLANHASQTLKVKLDIVSGAYALFGPVSVTGTEEMDPDFVRTYANLPRGEQWDAKVISRAQKRLRDLEVFSSIRFEPAGEIDPNGELPITIIVAERPKKVFGFGANYSSNEGIGVDGYWRHRNLFGKAERLSLTGSVGQLNAVDNEQIEYAARLSFEKPGVIGPLTAFTTSVAAVQENPDNFRSTSLSYDAYLSREFTKNLEARIGAEVYFANERDVFGRNDYFLLGIPADMTYDSREDTLNPTNGVWARLFFEPAYDALGNTENLYSRGSIASYYPIAGDDRVVLAGRVSAGAIIAPSVPAVPAARRFFLGGGGTIRGYAYKNVGPRIDDEVTGGRSFFLLNGEVRTRITENIGLVGFIDAGAAYLTQFPNFDLPLSVGVGGGVRYFTPVGPLRLDVGVPLQPKRNDPPLALYIGLSQAF</sequence>
<dbReference type="Pfam" id="PF01103">
    <property type="entry name" value="Omp85"/>
    <property type="match status" value="1"/>
</dbReference>
<accession>A0ABQ3E407</accession>
<evidence type="ECO:0000256" key="2">
    <source>
        <dbReference type="ARBA" id="ARBA00022452"/>
    </source>
</evidence>
<evidence type="ECO:0000256" key="3">
    <source>
        <dbReference type="ARBA" id="ARBA00023136"/>
    </source>
</evidence>
<reference evidence="6" key="1">
    <citation type="journal article" date="2019" name="Int. J. Syst. Evol. Microbiol.">
        <title>The Global Catalogue of Microorganisms (GCM) 10K type strain sequencing project: providing services to taxonomists for standard genome sequencing and annotation.</title>
        <authorList>
            <consortium name="The Broad Institute Genomics Platform"/>
            <consortium name="The Broad Institute Genome Sequencing Center for Infectious Disease"/>
            <person name="Wu L."/>
            <person name="Ma J."/>
        </authorList>
    </citation>
    <scope>NUCLEOTIDE SEQUENCE [LARGE SCALE GENOMIC DNA]</scope>
    <source>
        <strain evidence="6">KCTC 12861</strain>
    </source>
</reference>
<keyword evidence="2" id="KW-1134">Transmembrane beta strand</keyword>
<dbReference type="InterPro" id="IPR039910">
    <property type="entry name" value="D15-like"/>
</dbReference>
<evidence type="ECO:0000313" key="6">
    <source>
        <dbReference type="Proteomes" id="UP000637980"/>
    </source>
</evidence>
<dbReference type="Gene3D" id="3.10.20.310">
    <property type="entry name" value="membrane protein fhac"/>
    <property type="match status" value="1"/>
</dbReference>
<name>A0ABQ3E407_9HYPH</name>
<evidence type="ECO:0000256" key="1">
    <source>
        <dbReference type="ARBA" id="ARBA00004370"/>
    </source>
</evidence>
<dbReference type="EMBL" id="BMXE01000001">
    <property type="protein sequence ID" value="GHB18708.1"/>
    <property type="molecule type" value="Genomic_DNA"/>
</dbReference>
<dbReference type="PANTHER" id="PTHR12815">
    <property type="entry name" value="SORTING AND ASSEMBLY MACHINERY SAMM50 PROTEIN FAMILY MEMBER"/>
    <property type="match status" value="1"/>
</dbReference>
<protein>
    <submittedName>
        <fullName evidence="5">Membrane protein</fullName>
    </submittedName>
</protein>
<keyword evidence="3" id="KW-0472">Membrane</keyword>
<keyword evidence="6" id="KW-1185">Reference proteome</keyword>
<organism evidence="5 6">
    <name type="scientific">Pseudovibrio japonicus</name>
    <dbReference type="NCBI Taxonomy" id="366534"/>
    <lineage>
        <taxon>Bacteria</taxon>
        <taxon>Pseudomonadati</taxon>
        <taxon>Pseudomonadota</taxon>
        <taxon>Alphaproteobacteria</taxon>
        <taxon>Hyphomicrobiales</taxon>
        <taxon>Stappiaceae</taxon>
        <taxon>Pseudovibrio</taxon>
    </lineage>
</organism>
<proteinExistence type="predicted"/>
<evidence type="ECO:0000259" key="4">
    <source>
        <dbReference type="Pfam" id="PF01103"/>
    </source>
</evidence>
<dbReference type="InterPro" id="IPR000184">
    <property type="entry name" value="Bac_surfAg_D15"/>
</dbReference>
<evidence type="ECO:0000313" key="5">
    <source>
        <dbReference type="EMBL" id="GHB18708.1"/>
    </source>
</evidence>
<keyword evidence="2" id="KW-0812">Transmembrane</keyword>
<feature type="domain" description="Bacterial surface antigen (D15)" evidence="4">
    <location>
        <begin position="362"/>
        <end position="660"/>
    </location>
</feature>
<dbReference type="Gene3D" id="2.40.160.50">
    <property type="entry name" value="membrane protein fhac: a member of the omp85/tpsb transporter family"/>
    <property type="match status" value="1"/>
</dbReference>